<evidence type="ECO:0000256" key="1">
    <source>
        <dbReference type="SAM" id="Phobius"/>
    </source>
</evidence>
<dbReference type="PATRIC" id="fig|517011.3.peg.1477"/>
<reference evidence="2 3" key="1">
    <citation type="submission" date="2015-05" db="EMBL/GenBank/DDBJ databases">
        <title>Genome sequencing and analysis of members of genus Stenotrophomonas.</title>
        <authorList>
            <person name="Patil P.P."/>
            <person name="Midha S."/>
            <person name="Patil P.B."/>
        </authorList>
    </citation>
    <scope>NUCLEOTIDE SEQUENCE [LARGE SCALE GENOMIC DNA]</scope>
    <source>
        <strain evidence="2 3">DSM 21508</strain>
    </source>
</reference>
<organism evidence="2 3">
    <name type="scientific">Stenotrophomonas chelatiphaga</name>
    <dbReference type="NCBI Taxonomy" id="517011"/>
    <lineage>
        <taxon>Bacteria</taxon>
        <taxon>Pseudomonadati</taxon>
        <taxon>Pseudomonadota</taxon>
        <taxon>Gammaproteobacteria</taxon>
        <taxon>Lysobacterales</taxon>
        <taxon>Lysobacteraceae</taxon>
        <taxon>Stenotrophomonas</taxon>
    </lineage>
</organism>
<sequence>MSKLLLNLRHVGDDEYHDVCTLLDQHRIAWYRTEPSPWGISNGGLWLREDADHPRARELMSAYQAERSVRMRAEREQALQDGSAETFGSLLRRRPGFVVLVLLGMLVAAALVLLPFMLLRG</sequence>
<accession>A0A0R0D8Y8</accession>
<dbReference type="InterPro" id="IPR046162">
    <property type="entry name" value="DUF6164"/>
</dbReference>
<dbReference type="EMBL" id="LDJK01000036">
    <property type="protein sequence ID" value="KRG73875.1"/>
    <property type="molecule type" value="Genomic_DNA"/>
</dbReference>
<keyword evidence="1" id="KW-1133">Transmembrane helix</keyword>
<dbReference type="RefSeq" id="WP_057508327.1">
    <property type="nucleotide sequence ID" value="NZ_JANUEG010000004.1"/>
</dbReference>
<dbReference type="AlphaFoldDB" id="A0A0R0D8Y8"/>
<feature type="transmembrane region" description="Helical" evidence="1">
    <location>
        <begin position="97"/>
        <end position="118"/>
    </location>
</feature>
<keyword evidence="1" id="KW-0472">Membrane</keyword>
<evidence type="ECO:0000313" key="3">
    <source>
        <dbReference type="Proteomes" id="UP000051386"/>
    </source>
</evidence>
<protein>
    <submittedName>
        <fullName evidence="2">Membrane protein</fullName>
    </submittedName>
</protein>
<dbReference type="Pfam" id="PF19661">
    <property type="entry name" value="DUF6164"/>
    <property type="match status" value="1"/>
</dbReference>
<keyword evidence="1" id="KW-0812">Transmembrane</keyword>
<comment type="caution">
    <text evidence="2">The sequence shown here is derived from an EMBL/GenBank/DDBJ whole genome shotgun (WGS) entry which is preliminary data.</text>
</comment>
<proteinExistence type="predicted"/>
<keyword evidence="3" id="KW-1185">Reference proteome</keyword>
<dbReference type="Proteomes" id="UP000051386">
    <property type="component" value="Unassembled WGS sequence"/>
</dbReference>
<name>A0A0R0D8Y8_9GAMM</name>
<evidence type="ECO:0000313" key="2">
    <source>
        <dbReference type="EMBL" id="KRG73875.1"/>
    </source>
</evidence>
<gene>
    <name evidence="2" type="ORF">ABB28_09050</name>
</gene>